<evidence type="ECO:0000313" key="4">
    <source>
        <dbReference type="Proteomes" id="UP000053263"/>
    </source>
</evidence>
<evidence type="ECO:0000256" key="1">
    <source>
        <dbReference type="SAM" id="MobiDB-lite"/>
    </source>
</evidence>
<organism evidence="3 4">
    <name type="scientific">Plicaturopsis crispa FD-325 SS-3</name>
    <dbReference type="NCBI Taxonomy" id="944288"/>
    <lineage>
        <taxon>Eukaryota</taxon>
        <taxon>Fungi</taxon>
        <taxon>Dikarya</taxon>
        <taxon>Basidiomycota</taxon>
        <taxon>Agaricomycotina</taxon>
        <taxon>Agaricomycetes</taxon>
        <taxon>Agaricomycetidae</taxon>
        <taxon>Amylocorticiales</taxon>
        <taxon>Amylocorticiaceae</taxon>
        <taxon>Plicatura</taxon>
        <taxon>Plicaturopsis crispa</taxon>
    </lineage>
</organism>
<dbReference type="AlphaFoldDB" id="A0A0C9SK50"/>
<dbReference type="Proteomes" id="UP000053263">
    <property type="component" value="Unassembled WGS sequence"/>
</dbReference>
<dbReference type="InterPro" id="IPR036047">
    <property type="entry name" value="F-box-like_dom_sf"/>
</dbReference>
<feature type="region of interest" description="Disordered" evidence="1">
    <location>
        <begin position="37"/>
        <end position="56"/>
    </location>
</feature>
<accession>A0A0C9SK50</accession>
<dbReference type="PROSITE" id="PS50181">
    <property type="entry name" value="FBOX"/>
    <property type="match status" value="1"/>
</dbReference>
<sequence>MSLEAVMKGPLSNASGIKSPRTRKNCSLGSASVAASTTVSVRPRKKKARTAGTPVSDDAVSAGPTLCLAAMSLDIIHEIVEFLHPKDILALTRTCKGLAHWLTNQMYDAIWRRALNRTYDGIPHPSHDLTWYQYTRLVEIYVCHFCGRRMFAKCGIMWALGVRCCKECRATRPDKVVADPQAFAFHFGVRSILGSVDPTWVLNVHKERRLPPQSNVLYSKADEIRGVLQHLEDLALKDHVALKAFVQSRAASVRDTAAFARLADTWTMHHRYESDKLETARRTASRDWVMQRLAKPKSEWTLEVEYLETRPYSRMAYEFLRHPVMYSPHCMDESRWLTVQDRVHKALRCLRTNLEQNKESLNLLAD</sequence>
<dbReference type="Pfam" id="PF00646">
    <property type="entry name" value="F-box"/>
    <property type="match status" value="1"/>
</dbReference>
<dbReference type="InterPro" id="IPR001810">
    <property type="entry name" value="F-box_dom"/>
</dbReference>
<evidence type="ECO:0000259" key="2">
    <source>
        <dbReference type="PROSITE" id="PS50181"/>
    </source>
</evidence>
<feature type="region of interest" description="Disordered" evidence="1">
    <location>
        <begin position="1"/>
        <end position="30"/>
    </location>
</feature>
<reference evidence="3 4" key="1">
    <citation type="submission" date="2014-06" db="EMBL/GenBank/DDBJ databases">
        <title>Evolutionary Origins and Diversification of the Mycorrhizal Mutualists.</title>
        <authorList>
            <consortium name="DOE Joint Genome Institute"/>
            <consortium name="Mycorrhizal Genomics Consortium"/>
            <person name="Kohler A."/>
            <person name="Kuo A."/>
            <person name="Nagy L.G."/>
            <person name="Floudas D."/>
            <person name="Copeland A."/>
            <person name="Barry K.W."/>
            <person name="Cichocki N."/>
            <person name="Veneault-Fourrey C."/>
            <person name="LaButti K."/>
            <person name="Lindquist E.A."/>
            <person name="Lipzen A."/>
            <person name="Lundell T."/>
            <person name="Morin E."/>
            <person name="Murat C."/>
            <person name="Riley R."/>
            <person name="Ohm R."/>
            <person name="Sun H."/>
            <person name="Tunlid A."/>
            <person name="Henrissat B."/>
            <person name="Grigoriev I.V."/>
            <person name="Hibbett D.S."/>
            <person name="Martin F."/>
        </authorList>
    </citation>
    <scope>NUCLEOTIDE SEQUENCE [LARGE SCALE GENOMIC DNA]</scope>
    <source>
        <strain evidence="3 4">FD-325 SS-3</strain>
    </source>
</reference>
<dbReference type="OrthoDB" id="2322499at2759"/>
<dbReference type="EMBL" id="KN832582">
    <property type="protein sequence ID" value="KII83121.1"/>
    <property type="molecule type" value="Genomic_DNA"/>
</dbReference>
<dbReference type="SUPFAM" id="SSF81383">
    <property type="entry name" value="F-box domain"/>
    <property type="match status" value="1"/>
</dbReference>
<feature type="domain" description="F-box" evidence="2">
    <location>
        <begin position="65"/>
        <end position="114"/>
    </location>
</feature>
<dbReference type="HOGENOM" id="CLU_756749_0_0_1"/>
<evidence type="ECO:0000313" key="3">
    <source>
        <dbReference type="EMBL" id="KII83121.1"/>
    </source>
</evidence>
<gene>
    <name evidence="3" type="ORF">PLICRDRAFT_180680</name>
</gene>
<proteinExistence type="predicted"/>
<name>A0A0C9SK50_PLICR</name>
<keyword evidence="4" id="KW-1185">Reference proteome</keyword>
<protein>
    <submittedName>
        <fullName evidence="3">Unplaced genomic scaffold PLICRscaffold_29, whole genome shotgun sequence</fullName>
    </submittedName>
</protein>